<evidence type="ECO:0000259" key="5">
    <source>
        <dbReference type="Pfam" id="PF25452"/>
    </source>
</evidence>
<comment type="subcellular location">
    <subcellularLocation>
        <location evidence="1">Membrane</location>
        <topology evidence="1">Multi-pass membrane protein</topology>
    </subcellularLocation>
</comment>
<organism evidence="6 7">
    <name type="scientific">Carlito syrichta</name>
    <name type="common">Philippine tarsier</name>
    <name type="synonym">Tarsius syrichta</name>
    <dbReference type="NCBI Taxonomy" id="1868482"/>
    <lineage>
        <taxon>Eukaryota</taxon>
        <taxon>Metazoa</taxon>
        <taxon>Chordata</taxon>
        <taxon>Craniata</taxon>
        <taxon>Vertebrata</taxon>
        <taxon>Euteleostomi</taxon>
        <taxon>Mammalia</taxon>
        <taxon>Eutheria</taxon>
        <taxon>Euarchontoglires</taxon>
        <taxon>Primates</taxon>
        <taxon>Haplorrhini</taxon>
        <taxon>Tarsiiformes</taxon>
        <taxon>Tarsiidae</taxon>
        <taxon>Carlito</taxon>
    </lineage>
</organism>
<dbReference type="PANTHER" id="PTHR36477">
    <property type="entry name" value="TRANSMEMBRANE PROTEIN 225"/>
    <property type="match status" value="1"/>
</dbReference>
<dbReference type="GeneID" id="103275800"/>
<feature type="transmembrane region" description="Helical" evidence="4">
    <location>
        <begin position="97"/>
        <end position="118"/>
    </location>
</feature>
<keyword evidence="4" id="KW-1133">Transmembrane helix</keyword>
<dbReference type="OMA" id="KMNHSPW"/>
<dbReference type="AlphaFoldDB" id="A0A1U7UGK9"/>
<evidence type="ECO:0000313" key="6">
    <source>
        <dbReference type="Proteomes" id="UP000189704"/>
    </source>
</evidence>
<dbReference type="OrthoDB" id="9833398at2759"/>
<dbReference type="Gene3D" id="1.20.140.150">
    <property type="match status" value="1"/>
</dbReference>
<protein>
    <submittedName>
        <fullName evidence="7">Transmembrane protein 225</fullName>
    </submittedName>
</protein>
<keyword evidence="2 4" id="KW-0812">Transmembrane</keyword>
<accession>A0A1U7UGK9</accession>
<dbReference type="KEGG" id="csyr:103275800"/>
<evidence type="ECO:0000313" key="7">
    <source>
        <dbReference type="RefSeq" id="XP_008071399.1"/>
    </source>
</evidence>
<proteinExistence type="predicted"/>
<dbReference type="InterPro" id="IPR057351">
    <property type="entry name" value="TM225_dom"/>
</dbReference>
<keyword evidence="6" id="KW-1185">Reference proteome</keyword>
<dbReference type="CTD" id="338661"/>
<evidence type="ECO:0000256" key="3">
    <source>
        <dbReference type="ARBA" id="ARBA00023136"/>
    </source>
</evidence>
<dbReference type="STRING" id="1868482.ENSTSYP00000002035"/>
<feature type="transmembrane region" description="Helical" evidence="4">
    <location>
        <begin position="16"/>
        <end position="37"/>
    </location>
</feature>
<sequence>MVHISNRNIQVMNTFLSSWTVFFLAIGIIMKEWVILISENKKIKKIHSPWMVCCTTLWPEDNLKVIRIMMISALGFSFFLNLMQGLKLTYMIPQNKLVHVIAVILNFLSGTLLLCALLQYYHKLKQGQSVYFASYKITWITFTAFLNVFILFVCGILSVLECMQFTKSCSCLNIHKSANDCKESSLPECTTIPHSIVHVYPTNSKKDTPNKQVQTHHVTWTL</sequence>
<dbReference type="Proteomes" id="UP000189704">
    <property type="component" value="Unplaced"/>
</dbReference>
<dbReference type="InterPro" id="IPR033542">
    <property type="entry name" value="TM225"/>
</dbReference>
<feature type="transmembrane region" description="Helical" evidence="4">
    <location>
        <begin position="139"/>
        <end position="160"/>
    </location>
</feature>
<reference evidence="7" key="1">
    <citation type="submission" date="2025-08" db="UniProtKB">
        <authorList>
            <consortium name="RefSeq"/>
        </authorList>
    </citation>
    <scope>IDENTIFICATION</scope>
</reference>
<evidence type="ECO:0000256" key="4">
    <source>
        <dbReference type="SAM" id="Phobius"/>
    </source>
</evidence>
<keyword evidence="3 4" id="KW-0472">Membrane</keyword>
<dbReference type="GO" id="GO:0016020">
    <property type="term" value="C:membrane"/>
    <property type="evidence" value="ECO:0007669"/>
    <property type="project" value="UniProtKB-SubCell"/>
</dbReference>
<feature type="domain" description="Transmembrane protein 225" evidence="5">
    <location>
        <begin position="1"/>
        <end position="164"/>
    </location>
</feature>
<dbReference type="RefSeq" id="XP_008071399.1">
    <property type="nucleotide sequence ID" value="XM_008073208.1"/>
</dbReference>
<name>A0A1U7UGK9_CARSF</name>
<gene>
    <name evidence="7" type="primary">TMEM225</name>
</gene>
<dbReference type="Pfam" id="PF25452">
    <property type="entry name" value="TM225"/>
    <property type="match status" value="1"/>
</dbReference>
<evidence type="ECO:0000256" key="1">
    <source>
        <dbReference type="ARBA" id="ARBA00004141"/>
    </source>
</evidence>
<evidence type="ECO:0000256" key="2">
    <source>
        <dbReference type="ARBA" id="ARBA00022692"/>
    </source>
</evidence>
<dbReference type="PANTHER" id="PTHR36477:SF1">
    <property type="entry name" value="TRANSMEMBRANE PROTEIN 225"/>
    <property type="match status" value="1"/>
</dbReference>